<dbReference type="AlphaFoldDB" id="A0A9X1WZZ4"/>
<feature type="domain" description="AB hydrolase-1" evidence="1">
    <location>
        <begin position="39"/>
        <end position="122"/>
    </location>
</feature>
<dbReference type="Gene3D" id="3.40.50.1820">
    <property type="entry name" value="alpha/beta hydrolase"/>
    <property type="match status" value="1"/>
</dbReference>
<organism evidence="2 3">
    <name type="scientific">Acinetobacter sedimenti</name>
    <dbReference type="NCBI Taxonomy" id="2919922"/>
    <lineage>
        <taxon>Bacteria</taxon>
        <taxon>Pseudomonadati</taxon>
        <taxon>Pseudomonadota</taxon>
        <taxon>Gammaproteobacteria</taxon>
        <taxon>Moraxellales</taxon>
        <taxon>Moraxellaceae</taxon>
        <taxon>Acinetobacter</taxon>
    </lineage>
</organism>
<evidence type="ECO:0000313" key="3">
    <source>
        <dbReference type="Proteomes" id="UP001139701"/>
    </source>
</evidence>
<dbReference type="InterPro" id="IPR000073">
    <property type="entry name" value="AB_hydrolase_1"/>
</dbReference>
<dbReference type="InterPro" id="IPR050266">
    <property type="entry name" value="AB_hydrolase_sf"/>
</dbReference>
<protein>
    <submittedName>
        <fullName evidence="2">Alpha/beta fold hydrolase</fullName>
    </submittedName>
</protein>
<dbReference type="GO" id="GO:0047372">
    <property type="term" value="F:monoacylglycerol lipase activity"/>
    <property type="evidence" value="ECO:0007669"/>
    <property type="project" value="TreeGrafter"/>
</dbReference>
<dbReference type="PANTHER" id="PTHR43798:SF5">
    <property type="entry name" value="MONOACYLGLYCEROL LIPASE ABHD6"/>
    <property type="match status" value="1"/>
</dbReference>
<comment type="caution">
    <text evidence="2">The sequence shown here is derived from an EMBL/GenBank/DDBJ whole genome shotgun (WGS) entry which is preliminary data.</text>
</comment>
<proteinExistence type="predicted"/>
<dbReference type="EMBL" id="JAKUML010000017">
    <property type="protein sequence ID" value="MCJ8147237.1"/>
    <property type="molecule type" value="Genomic_DNA"/>
</dbReference>
<dbReference type="SUPFAM" id="SSF53474">
    <property type="entry name" value="alpha/beta-Hydrolases"/>
    <property type="match status" value="1"/>
</dbReference>
<dbReference type="InterPro" id="IPR000639">
    <property type="entry name" value="Epox_hydrolase-like"/>
</dbReference>
<dbReference type="Pfam" id="PF00561">
    <property type="entry name" value="Abhydrolase_1"/>
    <property type="match status" value="1"/>
</dbReference>
<dbReference type="PRINTS" id="PR00412">
    <property type="entry name" value="EPOXHYDRLASE"/>
</dbReference>
<keyword evidence="2" id="KW-0378">Hydrolase</keyword>
<accession>A0A9X1WZZ4</accession>
<dbReference type="InterPro" id="IPR029058">
    <property type="entry name" value="AB_hydrolase_fold"/>
</dbReference>
<evidence type="ECO:0000313" key="2">
    <source>
        <dbReference type="EMBL" id="MCJ8147237.1"/>
    </source>
</evidence>
<name>A0A9X1WZZ4_9GAMM</name>
<dbReference type="GO" id="GO:0046464">
    <property type="term" value="P:acylglycerol catabolic process"/>
    <property type="evidence" value="ECO:0007669"/>
    <property type="project" value="TreeGrafter"/>
</dbReference>
<reference evidence="2" key="1">
    <citation type="submission" date="2022-02" db="EMBL/GenBank/DDBJ databases">
        <title>Acinetobacter A3.8 sp. nov., isolated from Sediment (Zhairuo Island).</title>
        <authorList>
            <person name="Zheng K."/>
        </authorList>
    </citation>
    <scope>NUCLEOTIDE SEQUENCE</scope>
    <source>
        <strain evidence="2">A3.8</strain>
    </source>
</reference>
<gene>
    <name evidence="2" type="ORF">MKI79_10095</name>
</gene>
<sequence length="300" mass="34645">MQALQQSKQQLHQQAQQYWVKTTDDEQLFAQSFGDASKPAMVLVHGYPDNQEVWELVIPHLLNDFYVISYDVRGAGRSTIPKKLSSYRLPQLSKDLNAVVEQVIPNRQFHLAAHDWGSIQTWESVTEESFRGKILSYSTISGPCLDHAQHYLQKAKTVQPLNVLKMLSKSWYIAVFHLPLLAPTYWRISSVNQWQKFLNNLEKTKGLPVSQAVLQDGQHGIALYRANFIPTMLKPRKRYAQCPVQAIVLKRDHFVSPEYIDEVQHWADDFSRVEVDANHWAILSQPQRIAQYIADFALKY</sequence>
<dbReference type="RefSeq" id="WP_241572948.1">
    <property type="nucleotide sequence ID" value="NZ_JAKUML010000017.1"/>
</dbReference>
<dbReference type="PANTHER" id="PTHR43798">
    <property type="entry name" value="MONOACYLGLYCEROL LIPASE"/>
    <property type="match status" value="1"/>
</dbReference>
<dbReference type="Proteomes" id="UP001139701">
    <property type="component" value="Unassembled WGS sequence"/>
</dbReference>
<dbReference type="GO" id="GO:0016020">
    <property type="term" value="C:membrane"/>
    <property type="evidence" value="ECO:0007669"/>
    <property type="project" value="TreeGrafter"/>
</dbReference>
<evidence type="ECO:0000259" key="1">
    <source>
        <dbReference type="Pfam" id="PF00561"/>
    </source>
</evidence>
<keyword evidence="3" id="KW-1185">Reference proteome</keyword>